<sequence length="61" mass="6854">RDGARYSGLASVLINLLDRLDNSLYLNVPLVVGSIKSIRPQVIPTLDQYRTLHQVLKMYVG</sequence>
<dbReference type="InterPro" id="IPR029021">
    <property type="entry name" value="Prot-tyrosine_phosphatase-like"/>
</dbReference>
<reference evidence="1 2" key="1">
    <citation type="submission" date="2024-04" db="EMBL/GenBank/DDBJ databases">
        <authorList>
            <consortium name="Genoscope - CEA"/>
            <person name="William W."/>
        </authorList>
    </citation>
    <scope>NUCLEOTIDE SEQUENCE [LARGE SCALE GENOMIC DNA]</scope>
</reference>
<gene>
    <name evidence="1" type="ORF">GSLYS_00010259001</name>
</gene>
<proteinExistence type="predicted"/>
<dbReference type="Proteomes" id="UP001497497">
    <property type="component" value="Unassembled WGS sequence"/>
</dbReference>
<keyword evidence="2" id="KW-1185">Reference proteome</keyword>
<dbReference type="Gene3D" id="3.90.190.10">
    <property type="entry name" value="Protein tyrosine phosphatase superfamily"/>
    <property type="match status" value="1"/>
</dbReference>
<protein>
    <submittedName>
        <fullName evidence="1">Uncharacterized protein</fullName>
    </submittedName>
</protein>
<name>A0AAV2HQG2_LYMST</name>
<dbReference type="EMBL" id="CAXITT010000227">
    <property type="protein sequence ID" value="CAL1536346.1"/>
    <property type="molecule type" value="Genomic_DNA"/>
</dbReference>
<dbReference type="AlphaFoldDB" id="A0AAV2HQG2"/>
<evidence type="ECO:0000313" key="2">
    <source>
        <dbReference type="Proteomes" id="UP001497497"/>
    </source>
</evidence>
<accession>A0AAV2HQG2</accession>
<comment type="caution">
    <text evidence="1">The sequence shown here is derived from an EMBL/GenBank/DDBJ whole genome shotgun (WGS) entry which is preliminary data.</text>
</comment>
<feature type="non-terminal residue" evidence="1">
    <location>
        <position position="1"/>
    </location>
</feature>
<dbReference type="SUPFAM" id="SSF52799">
    <property type="entry name" value="(Phosphotyrosine protein) phosphatases II"/>
    <property type="match status" value="1"/>
</dbReference>
<organism evidence="1 2">
    <name type="scientific">Lymnaea stagnalis</name>
    <name type="common">Great pond snail</name>
    <name type="synonym">Helix stagnalis</name>
    <dbReference type="NCBI Taxonomy" id="6523"/>
    <lineage>
        <taxon>Eukaryota</taxon>
        <taxon>Metazoa</taxon>
        <taxon>Spiralia</taxon>
        <taxon>Lophotrochozoa</taxon>
        <taxon>Mollusca</taxon>
        <taxon>Gastropoda</taxon>
        <taxon>Heterobranchia</taxon>
        <taxon>Euthyneura</taxon>
        <taxon>Panpulmonata</taxon>
        <taxon>Hygrophila</taxon>
        <taxon>Lymnaeoidea</taxon>
        <taxon>Lymnaeidae</taxon>
        <taxon>Lymnaea</taxon>
    </lineage>
</organism>
<evidence type="ECO:0000313" key="1">
    <source>
        <dbReference type="EMBL" id="CAL1536346.1"/>
    </source>
</evidence>